<organism evidence="1 2">
    <name type="scientific">Nostoc linckia FACHB-391</name>
    <dbReference type="NCBI Taxonomy" id="2692906"/>
    <lineage>
        <taxon>Bacteria</taxon>
        <taxon>Bacillati</taxon>
        <taxon>Cyanobacteriota</taxon>
        <taxon>Cyanophyceae</taxon>
        <taxon>Nostocales</taxon>
        <taxon>Nostocaceae</taxon>
        <taxon>Nostoc</taxon>
    </lineage>
</organism>
<dbReference type="InterPro" id="IPR013406">
    <property type="entry name" value="CHP02574_addiction_mod"/>
</dbReference>
<sequence length="39" mass="4499">MQTVWTTEAKKRRDDIRDGSVQSILGEEALAQVRQLLQQ</sequence>
<evidence type="ECO:0000313" key="1">
    <source>
        <dbReference type="EMBL" id="MBD2562836.1"/>
    </source>
</evidence>
<dbReference type="Proteomes" id="UP000604661">
    <property type="component" value="Unassembled WGS sequence"/>
</dbReference>
<protein>
    <submittedName>
        <fullName evidence="1">Uncharacterized protein</fullName>
    </submittedName>
</protein>
<gene>
    <name evidence="1" type="ORF">H6G95_19890</name>
</gene>
<accession>A0ABR8EZK5</accession>
<dbReference type="EMBL" id="JACJTE010000022">
    <property type="protein sequence ID" value="MBD2562836.1"/>
    <property type="molecule type" value="Genomic_DNA"/>
</dbReference>
<evidence type="ECO:0000313" key="2">
    <source>
        <dbReference type="Proteomes" id="UP000604661"/>
    </source>
</evidence>
<dbReference type="Pfam" id="PF09720">
    <property type="entry name" value="Unstab_antitox"/>
    <property type="match status" value="1"/>
</dbReference>
<proteinExistence type="predicted"/>
<comment type="caution">
    <text evidence="1">The sequence shown here is derived from an EMBL/GenBank/DDBJ whole genome shotgun (WGS) entry which is preliminary data.</text>
</comment>
<reference evidence="1 2" key="1">
    <citation type="journal article" date="2020" name="ISME J.">
        <title>Comparative genomics reveals insights into cyanobacterial evolution and habitat adaptation.</title>
        <authorList>
            <person name="Chen M.Y."/>
            <person name="Teng W.K."/>
            <person name="Zhao L."/>
            <person name="Hu C.X."/>
            <person name="Zhou Y.K."/>
            <person name="Han B.P."/>
            <person name="Song L.R."/>
            <person name="Shu W.S."/>
        </authorList>
    </citation>
    <scope>NUCLEOTIDE SEQUENCE [LARGE SCALE GENOMIC DNA]</scope>
    <source>
        <strain evidence="1 2">FACHB-391</strain>
    </source>
</reference>
<keyword evidence="2" id="KW-1185">Reference proteome</keyword>
<name>A0ABR8EZK5_NOSLI</name>